<name>A0A9P6HPZ1_9AGAM</name>
<evidence type="ECO:0000256" key="1">
    <source>
        <dbReference type="SAM" id="MobiDB-lite"/>
    </source>
</evidence>
<comment type="caution">
    <text evidence="2">The sequence shown here is derived from an EMBL/GenBank/DDBJ whole genome shotgun (WGS) entry which is preliminary data.</text>
</comment>
<keyword evidence="3" id="KW-1185">Reference proteome</keyword>
<evidence type="ECO:0000313" key="2">
    <source>
        <dbReference type="EMBL" id="KAF9792385.1"/>
    </source>
</evidence>
<gene>
    <name evidence="2" type="ORF">BJ322DRAFT_1028921</name>
</gene>
<feature type="region of interest" description="Disordered" evidence="1">
    <location>
        <begin position="45"/>
        <end position="65"/>
    </location>
</feature>
<dbReference type="Proteomes" id="UP000736335">
    <property type="component" value="Unassembled WGS sequence"/>
</dbReference>
<accession>A0A9P6HPZ1</accession>
<sequence>MLLTSRPARSPLTHLERVKFTPSYDPNLSICSRSPVNIVNFHLPPSDADSPVPSTPKTIPSQPKNPYDLYGPMGTGPLRAVTNAPKQPPAELGRRLTVANLGMPGGKLVGFPRTLQQKLAVPKRVRFHGTEIIIPPIRDSPISPTTPAMNNPLDIPEQASLPLILIVSCENAGPTSSEHTSVPPALDRETSEPEEFPDSPSVYSPTPPNSSVISTSNSSERLPPQLDSSFTDIGHNHSAGRSSDEDSSNGQPTNERPRTKVESTSTPEDVSYAVANEQASKSQRGNYAELLPQWGHVSIARFASSVAKVWKKRAYTTAAT</sequence>
<evidence type="ECO:0000313" key="3">
    <source>
        <dbReference type="Proteomes" id="UP000736335"/>
    </source>
</evidence>
<reference evidence="2" key="2">
    <citation type="submission" date="2020-11" db="EMBL/GenBank/DDBJ databases">
        <authorList>
            <consortium name="DOE Joint Genome Institute"/>
            <person name="Kuo A."/>
            <person name="Miyauchi S."/>
            <person name="Kiss E."/>
            <person name="Drula E."/>
            <person name="Kohler A."/>
            <person name="Sanchez-Garcia M."/>
            <person name="Andreopoulos B."/>
            <person name="Barry K.W."/>
            <person name="Bonito G."/>
            <person name="Buee M."/>
            <person name="Carver A."/>
            <person name="Chen C."/>
            <person name="Cichocki N."/>
            <person name="Clum A."/>
            <person name="Culley D."/>
            <person name="Crous P.W."/>
            <person name="Fauchery L."/>
            <person name="Girlanda M."/>
            <person name="Hayes R."/>
            <person name="Keri Z."/>
            <person name="Labutti K."/>
            <person name="Lipzen A."/>
            <person name="Lombard V."/>
            <person name="Magnuson J."/>
            <person name="Maillard F."/>
            <person name="Morin E."/>
            <person name="Murat C."/>
            <person name="Nolan M."/>
            <person name="Ohm R."/>
            <person name="Pangilinan J."/>
            <person name="Pereira M."/>
            <person name="Perotto S."/>
            <person name="Peter M."/>
            <person name="Riley R."/>
            <person name="Sitrit Y."/>
            <person name="Stielow B."/>
            <person name="Szollosi G."/>
            <person name="Zifcakova L."/>
            <person name="Stursova M."/>
            <person name="Spatafora J.W."/>
            <person name="Tedersoo L."/>
            <person name="Vaario L.-M."/>
            <person name="Yamada A."/>
            <person name="Yan M."/>
            <person name="Wang P."/>
            <person name="Xu J."/>
            <person name="Bruns T."/>
            <person name="Baldrian P."/>
            <person name="Vilgalys R."/>
            <person name="Henrissat B."/>
            <person name="Grigoriev I.V."/>
            <person name="Hibbett D."/>
            <person name="Nagy L.G."/>
            <person name="Martin F.M."/>
        </authorList>
    </citation>
    <scope>NUCLEOTIDE SEQUENCE</scope>
    <source>
        <strain evidence="2">UH-Tt-Lm1</strain>
    </source>
</reference>
<protein>
    <submittedName>
        <fullName evidence="2">Uncharacterized protein</fullName>
    </submittedName>
</protein>
<feature type="compositionally biased region" description="Polar residues" evidence="1">
    <location>
        <begin position="55"/>
        <end position="64"/>
    </location>
</feature>
<dbReference type="AlphaFoldDB" id="A0A9P6HPZ1"/>
<feature type="compositionally biased region" description="Low complexity" evidence="1">
    <location>
        <begin position="209"/>
        <end position="219"/>
    </location>
</feature>
<proteinExistence type="predicted"/>
<organism evidence="2 3">
    <name type="scientific">Thelephora terrestris</name>
    <dbReference type="NCBI Taxonomy" id="56493"/>
    <lineage>
        <taxon>Eukaryota</taxon>
        <taxon>Fungi</taxon>
        <taxon>Dikarya</taxon>
        <taxon>Basidiomycota</taxon>
        <taxon>Agaricomycotina</taxon>
        <taxon>Agaricomycetes</taxon>
        <taxon>Thelephorales</taxon>
        <taxon>Thelephoraceae</taxon>
        <taxon>Thelephora</taxon>
    </lineage>
</organism>
<dbReference type="EMBL" id="WIUZ02000001">
    <property type="protein sequence ID" value="KAF9792385.1"/>
    <property type="molecule type" value="Genomic_DNA"/>
</dbReference>
<feature type="region of interest" description="Disordered" evidence="1">
    <location>
        <begin position="172"/>
        <end position="283"/>
    </location>
</feature>
<reference evidence="2" key="1">
    <citation type="journal article" date="2020" name="Nat. Commun.">
        <title>Large-scale genome sequencing of mycorrhizal fungi provides insights into the early evolution of symbiotic traits.</title>
        <authorList>
            <person name="Miyauchi S."/>
            <person name="Kiss E."/>
            <person name="Kuo A."/>
            <person name="Drula E."/>
            <person name="Kohler A."/>
            <person name="Sanchez-Garcia M."/>
            <person name="Morin E."/>
            <person name="Andreopoulos B."/>
            <person name="Barry K.W."/>
            <person name="Bonito G."/>
            <person name="Buee M."/>
            <person name="Carver A."/>
            <person name="Chen C."/>
            <person name="Cichocki N."/>
            <person name="Clum A."/>
            <person name="Culley D."/>
            <person name="Crous P.W."/>
            <person name="Fauchery L."/>
            <person name="Girlanda M."/>
            <person name="Hayes R.D."/>
            <person name="Keri Z."/>
            <person name="LaButti K."/>
            <person name="Lipzen A."/>
            <person name="Lombard V."/>
            <person name="Magnuson J."/>
            <person name="Maillard F."/>
            <person name="Murat C."/>
            <person name="Nolan M."/>
            <person name="Ohm R.A."/>
            <person name="Pangilinan J."/>
            <person name="Pereira M.F."/>
            <person name="Perotto S."/>
            <person name="Peter M."/>
            <person name="Pfister S."/>
            <person name="Riley R."/>
            <person name="Sitrit Y."/>
            <person name="Stielow J.B."/>
            <person name="Szollosi G."/>
            <person name="Zifcakova L."/>
            <person name="Stursova M."/>
            <person name="Spatafora J.W."/>
            <person name="Tedersoo L."/>
            <person name="Vaario L.M."/>
            <person name="Yamada A."/>
            <person name="Yan M."/>
            <person name="Wang P."/>
            <person name="Xu J."/>
            <person name="Bruns T."/>
            <person name="Baldrian P."/>
            <person name="Vilgalys R."/>
            <person name="Dunand C."/>
            <person name="Henrissat B."/>
            <person name="Grigoriev I.V."/>
            <person name="Hibbett D."/>
            <person name="Nagy L.G."/>
            <person name="Martin F.M."/>
        </authorList>
    </citation>
    <scope>NUCLEOTIDE SEQUENCE</scope>
    <source>
        <strain evidence="2">UH-Tt-Lm1</strain>
    </source>
</reference>